<dbReference type="InterPro" id="IPR037401">
    <property type="entry name" value="SnoaL-like"/>
</dbReference>
<protein>
    <recommendedName>
        <fullName evidence="1">SnoaL-like domain-containing protein</fullName>
    </recommendedName>
</protein>
<evidence type="ECO:0000313" key="3">
    <source>
        <dbReference type="Proteomes" id="UP000321685"/>
    </source>
</evidence>
<evidence type="ECO:0000259" key="1">
    <source>
        <dbReference type="Pfam" id="PF13577"/>
    </source>
</evidence>
<evidence type="ECO:0000313" key="2">
    <source>
        <dbReference type="EMBL" id="GEL24246.1"/>
    </source>
</evidence>
<dbReference type="Gene3D" id="3.10.450.50">
    <property type="match status" value="1"/>
</dbReference>
<name>A0A511DHH4_9PSEU</name>
<dbReference type="SUPFAM" id="SSF54427">
    <property type="entry name" value="NTF2-like"/>
    <property type="match status" value="1"/>
</dbReference>
<accession>A0A511DHH4</accession>
<dbReference type="RefSeq" id="WP_186816988.1">
    <property type="nucleotide sequence ID" value="NZ_BJVJ01000030.1"/>
</dbReference>
<reference evidence="2 3" key="1">
    <citation type="submission" date="2019-07" db="EMBL/GenBank/DDBJ databases">
        <title>Whole genome shotgun sequence of Pseudonocardia sulfidoxydans NBRC 16205.</title>
        <authorList>
            <person name="Hosoyama A."/>
            <person name="Uohara A."/>
            <person name="Ohji S."/>
            <person name="Ichikawa N."/>
        </authorList>
    </citation>
    <scope>NUCLEOTIDE SEQUENCE [LARGE SCALE GENOMIC DNA]</scope>
    <source>
        <strain evidence="2 3">NBRC 16205</strain>
    </source>
</reference>
<dbReference type="AlphaFoldDB" id="A0A511DHH4"/>
<dbReference type="CDD" id="cd00531">
    <property type="entry name" value="NTF2_like"/>
    <property type="match status" value="1"/>
</dbReference>
<sequence>MSDLEEIQRLVTVYSFLLDDQRYDALAALFLEDAVMCFGATTLHGPEEIARGVAAIQPTPPGKHLTGPAVVDLVDTGSAHAWADMFTLLPGPDGFILGGTFRYHDRIRHTDAGWRFAARYMTTPGSAPRLDAPPVPLR</sequence>
<keyword evidence="3" id="KW-1185">Reference proteome</keyword>
<dbReference type="Pfam" id="PF13577">
    <property type="entry name" value="SnoaL_4"/>
    <property type="match status" value="1"/>
</dbReference>
<dbReference type="InterPro" id="IPR032710">
    <property type="entry name" value="NTF2-like_dom_sf"/>
</dbReference>
<dbReference type="Proteomes" id="UP000321685">
    <property type="component" value="Unassembled WGS sequence"/>
</dbReference>
<feature type="domain" description="SnoaL-like" evidence="1">
    <location>
        <begin position="2"/>
        <end position="119"/>
    </location>
</feature>
<dbReference type="EMBL" id="BJVJ01000030">
    <property type="protein sequence ID" value="GEL24246.1"/>
    <property type="molecule type" value="Genomic_DNA"/>
</dbReference>
<organism evidence="2 3">
    <name type="scientific">Pseudonocardia sulfidoxydans NBRC 16205</name>
    <dbReference type="NCBI Taxonomy" id="1223511"/>
    <lineage>
        <taxon>Bacteria</taxon>
        <taxon>Bacillati</taxon>
        <taxon>Actinomycetota</taxon>
        <taxon>Actinomycetes</taxon>
        <taxon>Pseudonocardiales</taxon>
        <taxon>Pseudonocardiaceae</taxon>
        <taxon>Pseudonocardia</taxon>
    </lineage>
</organism>
<gene>
    <name evidence="2" type="ORF">PSU4_32000</name>
</gene>
<proteinExistence type="predicted"/>
<comment type="caution">
    <text evidence="2">The sequence shown here is derived from an EMBL/GenBank/DDBJ whole genome shotgun (WGS) entry which is preliminary data.</text>
</comment>